<evidence type="ECO:0000256" key="1">
    <source>
        <dbReference type="RuleBase" id="RU363044"/>
    </source>
</evidence>
<comment type="catalytic activity">
    <reaction evidence="1">
        <text>ATP + H2O = ADP + phosphate + H(+)</text>
        <dbReference type="Rhea" id="RHEA:13065"/>
        <dbReference type="ChEBI" id="CHEBI:15377"/>
        <dbReference type="ChEBI" id="CHEBI:15378"/>
        <dbReference type="ChEBI" id="CHEBI:30616"/>
        <dbReference type="ChEBI" id="CHEBI:43474"/>
        <dbReference type="ChEBI" id="CHEBI:456216"/>
        <dbReference type="EC" id="5.6.2.3"/>
    </reaction>
</comment>
<keyword evidence="1" id="KW-0547">Nucleotide-binding</keyword>
<dbReference type="AlphaFoldDB" id="A0AAW2VG60"/>
<comment type="similarity">
    <text evidence="1">Belongs to the helicase family.</text>
</comment>
<dbReference type="InterPro" id="IPR027417">
    <property type="entry name" value="P-loop_NTPase"/>
</dbReference>
<dbReference type="GO" id="GO:0005524">
    <property type="term" value="F:ATP binding"/>
    <property type="evidence" value="ECO:0007669"/>
    <property type="project" value="UniProtKB-KW"/>
</dbReference>
<keyword evidence="1" id="KW-0234">DNA repair</keyword>
<evidence type="ECO:0000313" key="3">
    <source>
        <dbReference type="EMBL" id="KAL0427306.1"/>
    </source>
</evidence>
<reference evidence="3" key="1">
    <citation type="submission" date="2020-06" db="EMBL/GenBank/DDBJ databases">
        <authorList>
            <person name="Li T."/>
            <person name="Hu X."/>
            <person name="Zhang T."/>
            <person name="Song X."/>
            <person name="Zhang H."/>
            <person name="Dai N."/>
            <person name="Sheng W."/>
            <person name="Hou X."/>
            <person name="Wei L."/>
        </authorList>
    </citation>
    <scope>NUCLEOTIDE SEQUENCE</scope>
    <source>
        <strain evidence="3">KEN1</strain>
        <tissue evidence="3">Leaf</tissue>
    </source>
</reference>
<organism evidence="3">
    <name type="scientific">Sesamum latifolium</name>
    <dbReference type="NCBI Taxonomy" id="2727402"/>
    <lineage>
        <taxon>Eukaryota</taxon>
        <taxon>Viridiplantae</taxon>
        <taxon>Streptophyta</taxon>
        <taxon>Embryophyta</taxon>
        <taxon>Tracheophyta</taxon>
        <taxon>Spermatophyta</taxon>
        <taxon>Magnoliopsida</taxon>
        <taxon>eudicotyledons</taxon>
        <taxon>Gunneridae</taxon>
        <taxon>Pentapetalae</taxon>
        <taxon>asterids</taxon>
        <taxon>lamiids</taxon>
        <taxon>Lamiales</taxon>
        <taxon>Pedaliaceae</taxon>
        <taxon>Sesamum</taxon>
    </lineage>
</organism>
<dbReference type="Gene3D" id="3.40.50.300">
    <property type="entry name" value="P-loop containing nucleotide triphosphate hydrolases"/>
    <property type="match status" value="1"/>
</dbReference>
<name>A0AAW2VG60_9LAMI</name>
<dbReference type="GO" id="GO:0000723">
    <property type="term" value="P:telomere maintenance"/>
    <property type="evidence" value="ECO:0007669"/>
    <property type="project" value="InterPro"/>
</dbReference>
<dbReference type="InterPro" id="IPR010285">
    <property type="entry name" value="DNA_helicase_pif1-like_DEAD"/>
</dbReference>
<dbReference type="GO" id="GO:0016787">
    <property type="term" value="F:hydrolase activity"/>
    <property type="evidence" value="ECO:0007669"/>
    <property type="project" value="UniProtKB-KW"/>
</dbReference>
<evidence type="ECO:0000259" key="2">
    <source>
        <dbReference type="Pfam" id="PF05970"/>
    </source>
</evidence>
<dbReference type="EC" id="5.6.2.3" evidence="1"/>
<keyword evidence="1" id="KW-0378">Hydrolase</keyword>
<dbReference type="PANTHER" id="PTHR10492:SF94">
    <property type="entry name" value="ATP-DEPENDENT DNA HELICASE"/>
    <property type="match status" value="1"/>
</dbReference>
<dbReference type="Pfam" id="PF05970">
    <property type="entry name" value="PIF1"/>
    <property type="match status" value="1"/>
</dbReference>
<dbReference type="PANTHER" id="PTHR10492">
    <property type="match status" value="1"/>
</dbReference>
<keyword evidence="1" id="KW-0233">DNA recombination</keyword>
<feature type="domain" description="DNA helicase Pif1-like DEAD-box helicase" evidence="2">
    <location>
        <begin position="7"/>
        <end position="107"/>
    </location>
</feature>
<proteinExistence type="inferred from homology"/>
<gene>
    <name evidence="3" type="ORF">Slati_2905400</name>
</gene>
<accession>A0AAW2VG60</accession>
<reference evidence="3" key="2">
    <citation type="journal article" date="2024" name="Plant">
        <title>Genomic evolution and insights into agronomic trait innovations of Sesamum species.</title>
        <authorList>
            <person name="Miao H."/>
            <person name="Wang L."/>
            <person name="Qu L."/>
            <person name="Liu H."/>
            <person name="Sun Y."/>
            <person name="Le M."/>
            <person name="Wang Q."/>
            <person name="Wei S."/>
            <person name="Zheng Y."/>
            <person name="Lin W."/>
            <person name="Duan Y."/>
            <person name="Cao H."/>
            <person name="Xiong S."/>
            <person name="Wang X."/>
            <person name="Wei L."/>
            <person name="Li C."/>
            <person name="Ma Q."/>
            <person name="Ju M."/>
            <person name="Zhao R."/>
            <person name="Li G."/>
            <person name="Mu C."/>
            <person name="Tian Q."/>
            <person name="Mei H."/>
            <person name="Zhang T."/>
            <person name="Gao T."/>
            <person name="Zhang H."/>
        </authorList>
    </citation>
    <scope>NUCLEOTIDE SEQUENCE</scope>
    <source>
        <strain evidence="3">KEN1</strain>
    </source>
</reference>
<keyword evidence="1" id="KW-0067">ATP-binding</keyword>
<sequence>MPSSKTNIWDEAPMAKCLALETVDRNLQDIRGIKKPFEGNVVVYGGDFRQVVPIAPRATIQQTIDVSLARSILYQKLKRLILTKNMRARSDPNFNVFLLRVGNGTEPVDSNGNIQISDEMVIKYDMDDDDASEQQFIYAIFDIILI</sequence>
<comment type="caution">
    <text evidence="3">The sequence shown here is derived from an EMBL/GenBank/DDBJ whole genome shotgun (WGS) entry which is preliminary data.</text>
</comment>
<dbReference type="GO" id="GO:0006310">
    <property type="term" value="P:DNA recombination"/>
    <property type="evidence" value="ECO:0007669"/>
    <property type="project" value="UniProtKB-KW"/>
</dbReference>
<comment type="cofactor">
    <cofactor evidence="1">
        <name>Mg(2+)</name>
        <dbReference type="ChEBI" id="CHEBI:18420"/>
    </cofactor>
</comment>
<dbReference type="GO" id="GO:0006281">
    <property type="term" value="P:DNA repair"/>
    <property type="evidence" value="ECO:0007669"/>
    <property type="project" value="UniProtKB-KW"/>
</dbReference>
<keyword evidence="1" id="KW-0347">Helicase</keyword>
<dbReference type="GO" id="GO:0043139">
    <property type="term" value="F:5'-3' DNA helicase activity"/>
    <property type="evidence" value="ECO:0007669"/>
    <property type="project" value="UniProtKB-EC"/>
</dbReference>
<dbReference type="EMBL" id="JACGWN010000010">
    <property type="protein sequence ID" value="KAL0427306.1"/>
    <property type="molecule type" value="Genomic_DNA"/>
</dbReference>
<keyword evidence="1" id="KW-0227">DNA damage</keyword>
<protein>
    <recommendedName>
        <fullName evidence="1">ATP-dependent DNA helicase</fullName>
        <ecNumber evidence="1">5.6.2.3</ecNumber>
    </recommendedName>
</protein>